<dbReference type="InterPro" id="IPR022025">
    <property type="entry name" value="Amidoligase_2"/>
</dbReference>
<name>A0A0A6UPA1_ACTUT</name>
<comment type="caution">
    <text evidence="1">The sequence shown here is derived from an EMBL/GenBank/DDBJ whole genome shotgun (WGS) entry which is preliminary data.</text>
</comment>
<dbReference type="Proteomes" id="UP000054537">
    <property type="component" value="Unassembled WGS sequence"/>
</dbReference>
<dbReference type="RefSeq" id="WP_043523445.1">
    <property type="nucleotide sequence ID" value="NZ_BAABKU010000013.1"/>
</dbReference>
<proteinExistence type="predicted"/>
<evidence type="ECO:0000313" key="2">
    <source>
        <dbReference type="Proteomes" id="UP000054537"/>
    </source>
</evidence>
<dbReference type="eggNOG" id="ENOG502ZCI8">
    <property type="taxonomic scope" value="Bacteria"/>
</dbReference>
<dbReference type="STRING" id="1869.MB27_07550"/>
<evidence type="ECO:0000313" key="1">
    <source>
        <dbReference type="EMBL" id="KHD77970.1"/>
    </source>
</evidence>
<dbReference type="AlphaFoldDB" id="A0A0A6UPA1"/>
<accession>A0A0A6UPA1</accession>
<evidence type="ECO:0008006" key="3">
    <source>
        <dbReference type="Google" id="ProtNLM"/>
    </source>
</evidence>
<dbReference type="Pfam" id="PF12224">
    <property type="entry name" value="Amidoligase_2"/>
    <property type="match status" value="1"/>
</dbReference>
<keyword evidence="2" id="KW-1185">Reference proteome</keyword>
<gene>
    <name evidence="1" type="ORF">MB27_07550</name>
</gene>
<sequence length="359" mass="38748">MTVLRRRIGFEIELMAPPGVSRRTLAEHLAGRGGGHARPIWHHDSEPSLVPGLGRFLHLTQGFEVRRPDGAPLCTLVDDVTLLHGLDRAAPAIPGWHRILTDDARLLRLLAAHCDPGAPLRDVLEPAARLWGVTTERHGDIVRLNDAAGVTIALASPAGGERERPCEIVTPPLSENHHDALSTLLGAARELGFVVPREAAVHLHLDGGPFREPAALANLVRLFAHWREPLRHLLATNPACRRLAPLPAPLVDAVAGDRAPSMTEIRQAAAAGEISKFFDVNLTQLLTDTPIRDTVEIRILPGAIDADEIVDRAALVELLLDRCLDPTPIPPPAAADHAVQALLEMAAEAMAKTRMSYGP</sequence>
<protein>
    <recommendedName>
        <fullName evidence="3">Amidoligase enzyme</fullName>
    </recommendedName>
</protein>
<dbReference type="EMBL" id="JRTT01000007">
    <property type="protein sequence ID" value="KHD77970.1"/>
    <property type="molecule type" value="Genomic_DNA"/>
</dbReference>
<organism evidence="1 2">
    <name type="scientific">Actinoplanes utahensis</name>
    <dbReference type="NCBI Taxonomy" id="1869"/>
    <lineage>
        <taxon>Bacteria</taxon>
        <taxon>Bacillati</taxon>
        <taxon>Actinomycetota</taxon>
        <taxon>Actinomycetes</taxon>
        <taxon>Micromonosporales</taxon>
        <taxon>Micromonosporaceae</taxon>
        <taxon>Actinoplanes</taxon>
    </lineage>
</organism>
<reference evidence="1 2" key="1">
    <citation type="submission" date="2014-10" db="EMBL/GenBank/DDBJ databases">
        <title>Draft genome sequence of Actinoplanes utahensis NRRL 12052.</title>
        <authorList>
            <person name="Velasco-Bucheli B."/>
            <person name="del Cerro C."/>
            <person name="Hormigo D."/>
            <person name="Garcia J.L."/>
            <person name="Acebal C."/>
            <person name="Arroyo M."/>
            <person name="de la Mata I."/>
        </authorList>
    </citation>
    <scope>NUCLEOTIDE SEQUENCE [LARGE SCALE GENOMIC DNA]</scope>
    <source>
        <strain evidence="1 2">NRRL 12052</strain>
    </source>
</reference>